<dbReference type="EMBL" id="JAQQFN010000003">
    <property type="protein sequence ID" value="MFL9882436.1"/>
    <property type="molecule type" value="Genomic_DNA"/>
</dbReference>
<keyword evidence="2" id="KW-0238">DNA-binding</keyword>
<dbReference type="InterPro" id="IPR036388">
    <property type="entry name" value="WH-like_DNA-bd_sf"/>
</dbReference>
<dbReference type="PANTHER" id="PTHR42756:SF1">
    <property type="entry name" value="TRANSCRIPTIONAL REPRESSOR OF EMRAB OPERON"/>
    <property type="match status" value="1"/>
</dbReference>
<sequence length="154" mass="17089">MSSESHTEDPGRPMRLIGQVYRSFARLVDTPLRQLGFAYGQLPVLVTLKKAGALSQAELARTAQVEQSSMAQLLSRMERDGLVKRVPDPADGRSRLISLTPHAAKQMPNGKRVMDEVCETALSGFTSEERTQLLELLLRIDANLERSLIDRDNG</sequence>
<feature type="domain" description="HTH marR-type" evidence="4">
    <location>
        <begin position="10"/>
        <end position="142"/>
    </location>
</feature>
<dbReference type="Gene3D" id="1.10.10.10">
    <property type="entry name" value="Winged helix-like DNA-binding domain superfamily/Winged helix DNA-binding domain"/>
    <property type="match status" value="1"/>
</dbReference>
<dbReference type="InterPro" id="IPR036390">
    <property type="entry name" value="WH_DNA-bd_sf"/>
</dbReference>
<evidence type="ECO:0000313" key="6">
    <source>
        <dbReference type="Proteomes" id="UP001629249"/>
    </source>
</evidence>
<protein>
    <submittedName>
        <fullName evidence="5">MarR family winged helix-turn-helix transcriptional regulator</fullName>
    </submittedName>
</protein>
<dbReference type="Pfam" id="PF12802">
    <property type="entry name" value="MarR_2"/>
    <property type="match status" value="1"/>
</dbReference>
<reference evidence="5 6" key="1">
    <citation type="journal article" date="2024" name="Chem. Sci.">
        <title>Discovery of megapolipeptins by genome mining of a Burkholderiales bacteria collection.</title>
        <authorList>
            <person name="Paulo B.S."/>
            <person name="Recchia M.J.J."/>
            <person name="Lee S."/>
            <person name="Fergusson C.H."/>
            <person name="Romanowski S.B."/>
            <person name="Hernandez A."/>
            <person name="Krull N."/>
            <person name="Liu D.Y."/>
            <person name="Cavanagh H."/>
            <person name="Bos A."/>
            <person name="Gray C.A."/>
            <person name="Murphy B.T."/>
            <person name="Linington R.G."/>
            <person name="Eustaquio A.S."/>
        </authorList>
    </citation>
    <scope>NUCLEOTIDE SEQUENCE [LARGE SCALE GENOMIC DNA]</scope>
    <source>
        <strain evidence="5 6">RL16-012-BIC-B</strain>
    </source>
</reference>
<accession>A0ABW8ZJV9</accession>
<dbReference type="PRINTS" id="PR00598">
    <property type="entry name" value="HTHMARR"/>
</dbReference>
<evidence type="ECO:0000313" key="5">
    <source>
        <dbReference type="EMBL" id="MFL9882436.1"/>
    </source>
</evidence>
<dbReference type="SMART" id="SM00347">
    <property type="entry name" value="HTH_MARR"/>
    <property type="match status" value="1"/>
</dbReference>
<dbReference type="PANTHER" id="PTHR42756">
    <property type="entry name" value="TRANSCRIPTIONAL REGULATOR, MARR"/>
    <property type="match status" value="1"/>
</dbReference>
<keyword evidence="1" id="KW-0805">Transcription regulation</keyword>
<dbReference type="Proteomes" id="UP001629249">
    <property type="component" value="Unassembled WGS sequence"/>
</dbReference>
<evidence type="ECO:0000256" key="2">
    <source>
        <dbReference type="ARBA" id="ARBA00023125"/>
    </source>
</evidence>
<name>A0ABW8ZJV9_9BURK</name>
<dbReference type="SUPFAM" id="SSF46785">
    <property type="entry name" value="Winged helix' DNA-binding domain"/>
    <property type="match status" value="1"/>
</dbReference>
<proteinExistence type="predicted"/>
<comment type="caution">
    <text evidence="5">The sequence shown here is derived from an EMBL/GenBank/DDBJ whole genome shotgun (WGS) entry which is preliminary data.</text>
</comment>
<dbReference type="PROSITE" id="PS50995">
    <property type="entry name" value="HTH_MARR_2"/>
    <property type="match status" value="1"/>
</dbReference>
<keyword evidence="6" id="KW-1185">Reference proteome</keyword>
<dbReference type="InterPro" id="IPR000835">
    <property type="entry name" value="HTH_MarR-typ"/>
</dbReference>
<evidence type="ECO:0000256" key="1">
    <source>
        <dbReference type="ARBA" id="ARBA00023015"/>
    </source>
</evidence>
<keyword evidence="3" id="KW-0804">Transcription</keyword>
<dbReference type="RefSeq" id="WP_106356545.1">
    <property type="nucleotide sequence ID" value="NZ_JAQQFH010000003.1"/>
</dbReference>
<gene>
    <name evidence="5" type="ORF">PQR66_05325</name>
</gene>
<evidence type="ECO:0000256" key="3">
    <source>
        <dbReference type="ARBA" id="ARBA00023163"/>
    </source>
</evidence>
<evidence type="ECO:0000259" key="4">
    <source>
        <dbReference type="PROSITE" id="PS50995"/>
    </source>
</evidence>
<organism evidence="5 6">
    <name type="scientific">Paraburkholderia agricolaris</name>
    <dbReference type="NCBI Taxonomy" id="2152888"/>
    <lineage>
        <taxon>Bacteria</taxon>
        <taxon>Pseudomonadati</taxon>
        <taxon>Pseudomonadota</taxon>
        <taxon>Betaproteobacteria</taxon>
        <taxon>Burkholderiales</taxon>
        <taxon>Burkholderiaceae</taxon>
        <taxon>Paraburkholderia</taxon>
    </lineage>
</organism>